<dbReference type="FunFam" id="1.50.40.10:FF:000044">
    <property type="entry name" value="Peroxisomal adenine nucleotide carrier 1"/>
    <property type="match status" value="1"/>
</dbReference>
<dbReference type="GO" id="GO:0005347">
    <property type="term" value="F:ATP transmembrane transporter activity"/>
    <property type="evidence" value="ECO:0007669"/>
    <property type="project" value="InterPro"/>
</dbReference>
<dbReference type="EMBL" id="CP093343">
    <property type="protein sequence ID" value="WOG83317.1"/>
    <property type="molecule type" value="Genomic_DNA"/>
</dbReference>
<name>A0A175Y9E2_DAUCS</name>
<evidence type="ECO:0000256" key="10">
    <source>
        <dbReference type="RuleBase" id="RU000488"/>
    </source>
</evidence>
<dbReference type="KEGG" id="dcr:108192436"/>
<proteinExistence type="inferred from homology"/>
<dbReference type="SUPFAM" id="SSF103506">
    <property type="entry name" value="Mitochondrial carrier"/>
    <property type="match status" value="1"/>
</dbReference>
<dbReference type="InterPro" id="IPR045900">
    <property type="entry name" value="Peroxisomal_Ade_carrier"/>
</dbReference>
<dbReference type="AlphaFoldDB" id="A0A175Y9E2"/>
<dbReference type="GO" id="GO:0015297">
    <property type="term" value="F:antiporter activity"/>
    <property type="evidence" value="ECO:0007669"/>
    <property type="project" value="UniProtKB-KW"/>
</dbReference>
<reference evidence="11" key="1">
    <citation type="journal article" date="2016" name="Nat. Genet.">
        <title>A high-quality carrot genome assembly provides new insights into carotenoid accumulation and asterid genome evolution.</title>
        <authorList>
            <person name="Iorizzo M."/>
            <person name="Ellison S."/>
            <person name="Senalik D."/>
            <person name="Zeng P."/>
            <person name="Satapoomin P."/>
            <person name="Huang J."/>
            <person name="Bowman M."/>
            <person name="Iovene M."/>
            <person name="Sanseverino W."/>
            <person name="Cavagnaro P."/>
            <person name="Yildiz M."/>
            <person name="Macko-Podgorni A."/>
            <person name="Moranska E."/>
            <person name="Grzebelus E."/>
            <person name="Grzebelus D."/>
            <person name="Ashrafi H."/>
            <person name="Zheng Z."/>
            <person name="Cheng S."/>
            <person name="Spooner D."/>
            <person name="Van Deynze A."/>
            <person name="Simon P."/>
        </authorList>
    </citation>
    <scope>NUCLEOTIDE SEQUENCE</scope>
    <source>
        <tissue evidence="11">Leaf</tissue>
    </source>
</reference>
<keyword evidence="9" id="KW-0576">Peroxisome</keyword>
<keyword evidence="7" id="KW-1133">Transmembrane helix</keyword>
<evidence type="ECO:0000256" key="8">
    <source>
        <dbReference type="ARBA" id="ARBA00023136"/>
    </source>
</evidence>
<dbReference type="Proteomes" id="UP000077755">
    <property type="component" value="Chromosome 1"/>
</dbReference>
<dbReference type="PANTHER" id="PTHR46650">
    <property type="entry name" value="PEROXISOMAL ADENINE NUCLEOTIDE TRANSPORTER 1"/>
    <property type="match status" value="1"/>
</dbReference>
<accession>A0A175Y9E2</accession>
<evidence type="ECO:0000256" key="2">
    <source>
        <dbReference type="ARBA" id="ARBA00006375"/>
    </source>
</evidence>
<dbReference type="GO" id="GO:0015217">
    <property type="term" value="F:ADP transmembrane transporter activity"/>
    <property type="evidence" value="ECO:0007669"/>
    <property type="project" value="InterPro"/>
</dbReference>
<keyword evidence="6" id="KW-0677">Repeat</keyword>
<evidence type="ECO:0000313" key="11">
    <source>
        <dbReference type="EMBL" id="WOG83317.1"/>
    </source>
</evidence>
<dbReference type="PROSITE" id="PS50920">
    <property type="entry name" value="SOLCAR"/>
    <property type="match status" value="3"/>
</dbReference>
<dbReference type="InterPro" id="IPR023395">
    <property type="entry name" value="MCP_dom_sf"/>
</dbReference>
<dbReference type="PANTHER" id="PTHR46650:SF1">
    <property type="entry name" value="PEROXISOMAL ADENINE NUCLEOTIDE TRANSPORTER 1"/>
    <property type="match status" value="1"/>
</dbReference>
<dbReference type="GO" id="GO:0005778">
    <property type="term" value="C:peroxisomal membrane"/>
    <property type="evidence" value="ECO:0007669"/>
    <property type="project" value="UniProtKB-SubCell"/>
</dbReference>
<organism evidence="11 12">
    <name type="scientific">Daucus carota subsp. sativus</name>
    <name type="common">Carrot</name>
    <dbReference type="NCBI Taxonomy" id="79200"/>
    <lineage>
        <taxon>Eukaryota</taxon>
        <taxon>Viridiplantae</taxon>
        <taxon>Streptophyta</taxon>
        <taxon>Embryophyta</taxon>
        <taxon>Tracheophyta</taxon>
        <taxon>Spermatophyta</taxon>
        <taxon>Magnoliopsida</taxon>
        <taxon>eudicotyledons</taxon>
        <taxon>Gunneridae</taxon>
        <taxon>Pentapetalae</taxon>
        <taxon>asterids</taxon>
        <taxon>campanulids</taxon>
        <taxon>Apiales</taxon>
        <taxon>Apiaceae</taxon>
        <taxon>Apioideae</taxon>
        <taxon>Scandiceae</taxon>
        <taxon>Daucinae</taxon>
        <taxon>Daucus</taxon>
        <taxon>Daucus sect. Daucus</taxon>
    </lineage>
</organism>
<dbReference type="Pfam" id="PF00153">
    <property type="entry name" value="Mito_carr"/>
    <property type="match status" value="3"/>
</dbReference>
<dbReference type="GO" id="GO:0006635">
    <property type="term" value="P:fatty acid beta-oxidation"/>
    <property type="evidence" value="ECO:0007669"/>
    <property type="project" value="InterPro"/>
</dbReference>
<keyword evidence="8" id="KW-0472">Membrane</keyword>
<keyword evidence="4" id="KW-0050">Antiport</keyword>
<comment type="similarity">
    <text evidence="2 10">Belongs to the mitochondrial carrier (TC 2.A.29) family.</text>
</comment>
<evidence type="ECO:0000256" key="3">
    <source>
        <dbReference type="ARBA" id="ARBA00022448"/>
    </source>
</evidence>
<dbReference type="OrthoDB" id="446044at2759"/>
<evidence type="ECO:0000256" key="6">
    <source>
        <dbReference type="ARBA" id="ARBA00022737"/>
    </source>
</evidence>
<comment type="subcellular location">
    <subcellularLocation>
        <location evidence="1">Peroxisome membrane</location>
        <topology evidence="1">Multi-pass membrane protein</topology>
    </subcellularLocation>
</comment>
<dbReference type="Gene3D" id="1.50.40.10">
    <property type="entry name" value="Mitochondrial carrier domain"/>
    <property type="match status" value="1"/>
</dbReference>
<protein>
    <submittedName>
        <fullName evidence="11">Uncharacterized protein</fullName>
    </submittedName>
</protein>
<keyword evidence="12" id="KW-1185">Reference proteome</keyword>
<sequence length="319" mass="34920">MGFDMESVAEATSGAIGALVSTTILYPLDTCKTKYQAEVTGPNPKYRNLSDVLWEAISKGQVLSLYQGLGTKNLQSFISQFVYFYGYSFFKRLYLEKTGFKSVGTRANLIVAAAAGACTVVITQPLDTASSRMQTCAFGKSKGLWKTLAEGSWKEAFDGLGISLLLTANPSIQYTVFDQLKLRALKGQQTRTQGIESSQQALSAFSAFVLGAVSKCVATCLTYPAIRCKVMVQSAESDDEETDEGKKKPKKTFFGALNTIWKTEGLLGFFKGLDAQILKTVLSSALLLMIKEKITKTTWVLLLAVRRTLFLTRTKLKSS</sequence>
<evidence type="ECO:0000313" key="12">
    <source>
        <dbReference type="Proteomes" id="UP000077755"/>
    </source>
</evidence>
<dbReference type="GO" id="GO:0007031">
    <property type="term" value="P:peroxisome organization"/>
    <property type="evidence" value="ECO:0007669"/>
    <property type="project" value="TreeGrafter"/>
</dbReference>
<keyword evidence="3 10" id="KW-0813">Transport</keyword>
<dbReference type="Gramene" id="KZM80047">
    <property type="protein sequence ID" value="KZM80047"/>
    <property type="gene ID" value="DCAR_000458"/>
</dbReference>
<dbReference type="InterPro" id="IPR018108">
    <property type="entry name" value="MCP_transmembrane"/>
</dbReference>
<keyword evidence="5 10" id="KW-0812">Transmembrane</keyword>
<evidence type="ECO:0000256" key="5">
    <source>
        <dbReference type="ARBA" id="ARBA00022692"/>
    </source>
</evidence>
<evidence type="ECO:0000256" key="4">
    <source>
        <dbReference type="ARBA" id="ARBA00022449"/>
    </source>
</evidence>
<gene>
    <name evidence="11" type="ORF">DCAR_0102492</name>
</gene>
<evidence type="ECO:0000256" key="1">
    <source>
        <dbReference type="ARBA" id="ARBA00004585"/>
    </source>
</evidence>
<evidence type="ECO:0000256" key="7">
    <source>
        <dbReference type="ARBA" id="ARBA00022989"/>
    </source>
</evidence>
<reference evidence="11" key="2">
    <citation type="submission" date="2022-03" db="EMBL/GenBank/DDBJ databases">
        <title>Draft title - Genomic analysis of global carrot germplasm unveils the trajectory of domestication and the origin of high carotenoid orange carrot.</title>
        <authorList>
            <person name="Iorizzo M."/>
            <person name="Ellison S."/>
            <person name="Senalik D."/>
            <person name="Macko-Podgorni A."/>
            <person name="Grzebelus D."/>
            <person name="Bostan H."/>
            <person name="Rolling W."/>
            <person name="Curaba J."/>
            <person name="Simon P."/>
        </authorList>
    </citation>
    <scope>NUCLEOTIDE SEQUENCE</scope>
    <source>
        <tissue evidence="11">Leaf</tissue>
    </source>
</reference>
<evidence type="ECO:0000256" key="9">
    <source>
        <dbReference type="ARBA" id="ARBA00023140"/>
    </source>
</evidence>
<dbReference type="OMA" id="FYNYLRP"/>